<dbReference type="Pfam" id="PF00447">
    <property type="entry name" value="HSF_DNA-bind"/>
    <property type="match status" value="1"/>
</dbReference>
<accession>A0AAD8KTG0</accession>
<comment type="caution">
    <text evidence="14">The sequence shown here is derived from an EMBL/GenBank/DDBJ whole genome shotgun (WGS) entry which is preliminary data.</text>
</comment>
<keyword evidence="7" id="KW-0804">Transcription</keyword>
<keyword evidence="6" id="KW-0238">DNA-binding</keyword>
<keyword evidence="4" id="KW-0805">Transcription regulation</keyword>
<evidence type="ECO:0000313" key="15">
    <source>
        <dbReference type="Proteomes" id="UP001229421"/>
    </source>
</evidence>
<comment type="similarity">
    <text evidence="2 11">Belongs to the HSF family.</text>
</comment>
<dbReference type="GO" id="GO:0005634">
    <property type="term" value="C:nucleus"/>
    <property type="evidence" value="ECO:0007669"/>
    <property type="project" value="UniProtKB-SubCell"/>
</dbReference>
<dbReference type="GO" id="GO:0034605">
    <property type="term" value="P:cellular response to heat"/>
    <property type="evidence" value="ECO:0007669"/>
    <property type="project" value="TreeGrafter"/>
</dbReference>
<dbReference type="AlphaFoldDB" id="A0AAD8KTG0"/>
<gene>
    <name evidence="14" type="ORF">QVD17_14694</name>
</gene>
<dbReference type="Proteomes" id="UP001229421">
    <property type="component" value="Unassembled WGS sequence"/>
</dbReference>
<feature type="coiled-coil region" evidence="12">
    <location>
        <begin position="172"/>
        <end position="202"/>
    </location>
</feature>
<keyword evidence="15" id="KW-1185">Reference proteome</keyword>
<reference evidence="14" key="1">
    <citation type="journal article" date="2023" name="bioRxiv">
        <title>Improved chromosome-level genome assembly for marigold (Tagetes erecta).</title>
        <authorList>
            <person name="Jiang F."/>
            <person name="Yuan L."/>
            <person name="Wang S."/>
            <person name="Wang H."/>
            <person name="Xu D."/>
            <person name="Wang A."/>
            <person name="Fan W."/>
        </authorList>
    </citation>
    <scope>NUCLEOTIDE SEQUENCE</scope>
    <source>
        <strain evidence="14">WSJ</strain>
        <tissue evidence="14">Leaf</tissue>
    </source>
</reference>
<comment type="function">
    <text evidence="9">DNA-binding protein that specifically binds heat shock promoter elements (HSE) and activates transcription.</text>
</comment>
<evidence type="ECO:0000256" key="12">
    <source>
        <dbReference type="SAM" id="Coils"/>
    </source>
</evidence>
<name>A0AAD8KTG0_TARER</name>
<proteinExistence type="inferred from homology"/>
<dbReference type="InterPro" id="IPR036388">
    <property type="entry name" value="WH-like_DNA-bd_sf"/>
</dbReference>
<keyword evidence="12" id="KW-0175">Coiled coil</keyword>
<dbReference type="InterPro" id="IPR000232">
    <property type="entry name" value="HSF_DNA-bd"/>
</dbReference>
<dbReference type="EMBL" id="JAUHHV010000004">
    <property type="protein sequence ID" value="KAK1426027.1"/>
    <property type="molecule type" value="Genomic_DNA"/>
</dbReference>
<evidence type="ECO:0000256" key="10">
    <source>
        <dbReference type="ARBA" id="ARBA00081483"/>
    </source>
</evidence>
<dbReference type="GO" id="GO:0000978">
    <property type="term" value="F:RNA polymerase II cis-regulatory region sequence-specific DNA binding"/>
    <property type="evidence" value="ECO:0007669"/>
    <property type="project" value="TreeGrafter"/>
</dbReference>
<dbReference type="SUPFAM" id="SSF46785">
    <property type="entry name" value="Winged helix' DNA-binding domain"/>
    <property type="match status" value="1"/>
</dbReference>
<sequence length="373" mass="42639">MNHPSSSSSPAGSDPVSFGWSPVPVSSHQPLPISSPFGDTTTTTVMTIAEGEMIPQPLDCLHETPIPPFLTKTFDLVDDPMLDPIISWSGSGQSFVVWDPMEFSRIVLPRNFKHNNFSSFVRQLNTYGFHKIDPDKWEFANQHFLRGRRYLLKNIQRRKSNQSTSTNEEFNNMLIEAEIERLRKEKAEMMQQVIEIKNENRETHQYMESVNEKLKAAEHKQKQMVSFLAQVFQNPTFVSSVRERNEQMLRLSSPRTTRRFVRHQPHEHNPFSVGGSSRNVEECDPKGKNVLKIEPEAAPEYLMGPISGGTDDANVKEEPIWSDLGNYELPEFGTGGGELGDLWNLGDLNWQDDDICFDDIERHEDDSSKKMDP</sequence>
<evidence type="ECO:0000256" key="3">
    <source>
        <dbReference type="ARBA" id="ARBA00022553"/>
    </source>
</evidence>
<keyword evidence="8" id="KW-0539">Nucleus</keyword>
<evidence type="ECO:0000256" key="7">
    <source>
        <dbReference type="ARBA" id="ARBA00023163"/>
    </source>
</evidence>
<evidence type="ECO:0000256" key="6">
    <source>
        <dbReference type="ARBA" id="ARBA00023125"/>
    </source>
</evidence>
<protein>
    <recommendedName>
        <fullName evidence="10">Heat stress transcription factor</fullName>
    </recommendedName>
</protein>
<dbReference type="PANTHER" id="PTHR10015">
    <property type="entry name" value="HEAT SHOCK TRANSCRIPTION FACTOR"/>
    <property type="match status" value="1"/>
</dbReference>
<comment type="subcellular location">
    <subcellularLocation>
        <location evidence="1">Nucleus</location>
    </subcellularLocation>
</comment>
<dbReference type="PANTHER" id="PTHR10015:SF337">
    <property type="entry name" value="HEAT STRESS TRANSCRIPTION FACTOR A-3"/>
    <property type="match status" value="1"/>
</dbReference>
<dbReference type="Gene3D" id="1.10.10.10">
    <property type="entry name" value="Winged helix-like DNA-binding domain superfamily/Winged helix DNA-binding domain"/>
    <property type="match status" value="1"/>
</dbReference>
<evidence type="ECO:0000256" key="9">
    <source>
        <dbReference type="ARBA" id="ARBA00055747"/>
    </source>
</evidence>
<evidence type="ECO:0000256" key="1">
    <source>
        <dbReference type="ARBA" id="ARBA00004123"/>
    </source>
</evidence>
<dbReference type="PRINTS" id="PR00056">
    <property type="entry name" value="HSFDOMAIN"/>
</dbReference>
<dbReference type="SMART" id="SM00415">
    <property type="entry name" value="HSF"/>
    <property type="match status" value="1"/>
</dbReference>
<dbReference type="GO" id="GO:0003700">
    <property type="term" value="F:DNA-binding transcription factor activity"/>
    <property type="evidence" value="ECO:0007669"/>
    <property type="project" value="InterPro"/>
</dbReference>
<organism evidence="14 15">
    <name type="scientific">Tagetes erecta</name>
    <name type="common">African marigold</name>
    <dbReference type="NCBI Taxonomy" id="13708"/>
    <lineage>
        <taxon>Eukaryota</taxon>
        <taxon>Viridiplantae</taxon>
        <taxon>Streptophyta</taxon>
        <taxon>Embryophyta</taxon>
        <taxon>Tracheophyta</taxon>
        <taxon>Spermatophyta</taxon>
        <taxon>Magnoliopsida</taxon>
        <taxon>eudicotyledons</taxon>
        <taxon>Gunneridae</taxon>
        <taxon>Pentapetalae</taxon>
        <taxon>asterids</taxon>
        <taxon>campanulids</taxon>
        <taxon>Asterales</taxon>
        <taxon>Asteraceae</taxon>
        <taxon>Asteroideae</taxon>
        <taxon>Heliantheae alliance</taxon>
        <taxon>Tageteae</taxon>
        <taxon>Tagetes</taxon>
    </lineage>
</organism>
<evidence type="ECO:0000313" key="14">
    <source>
        <dbReference type="EMBL" id="KAK1426027.1"/>
    </source>
</evidence>
<dbReference type="InterPro" id="IPR036390">
    <property type="entry name" value="WH_DNA-bd_sf"/>
</dbReference>
<evidence type="ECO:0000256" key="5">
    <source>
        <dbReference type="ARBA" id="ARBA00023016"/>
    </source>
</evidence>
<evidence type="ECO:0000259" key="13">
    <source>
        <dbReference type="PROSITE" id="PS00434"/>
    </source>
</evidence>
<evidence type="ECO:0000256" key="8">
    <source>
        <dbReference type="ARBA" id="ARBA00023242"/>
    </source>
</evidence>
<dbReference type="GO" id="GO:0006357">
    <property type="term" value="P:regulation of transcription by RNA polymerase II"/>
    <property type="evidence" value="ECO:0007669"/>
    <property type="project" value="TreeGrafter"/>
</dbReference>
<feature type="domain" description="HSF-type DNA-binding" evidence="13">
    <location>
        <begin position="108"/>
        <end position="132"/>
    </location>
</feature>
<evidence type="ECO:0000256" key="11">
    <source>
        <dbReference type="RuleBase" id="RU004020"/>
    </source>
</evidence>
<dbReference type="PROSITE" id="PS00434">
    <property type="entry name" value="HSF_DOMAIN"/>
    <property type="match status" value="1"/>
</dbReference>
<keyword evidence="5" id="KW-0346">Stress response</keyword>
<evidence type="ECO:0000256" key="2">
    <source>
        <dbReference type="ARBA" id="ARBA00006403"/>
    </source>
</evidence>
<dbReference type="FunFam" id="1.10.10.10:FF:000057">
    <property type="entry name" value="Heat shock transcription factor 1"/>
    <property type="match status" value="1"/>
</dbReference>
<keyword evidence="3" id="KW-0597">Phosphoprotein</keyword>
<evidence type="ECO:0000256" key="4">
    <source>
        <dbReference type="ARBA" id="ARBA00023015"/>
    </source>
</evidence>